<proteinExistence type="predicted"/>
<dbReference type="EMBL" id="BAAAOR010000007">
    <property type="protein sequence ID" value="GAA1505774.1"/>
    <property type="molecule type" value="Genomic_DNA"/>
</dbReference>
<protein>
    <recommendedName>
        <fullName evidence="4">ABC-2 type transport system permease protein</fullName>
    </recommendedName>
</protein>
<evidence type="ECO:0000313" key="3">
    <source>
        <dbReference type="Proteomes" id="UP001500842"/>
    </source>
</evidence>
<dbReference type="RefSeq" id="WP_141005200.1">
    <property type="nucleotide sequence ID" value="NZ_BAAAOR010000007.1"/>
</dbReference>
<feature type="transmembrane region" description="Helical" evidence="1">
    <location>
        <begin position="231"/>
        <end position="252"/>
    </location>
</feature>
<organism evidence="2 3">
    <name type="scientific">Nocardioides humi</name>
    <dbReference type="NCBI Taxonomy" id="449461"/>
    <lineage>
        <taxon>Bacteria</taxon>
        <taxon>Bacillati</taxon>
        <taxon>Actinomycetota</taxon>
        <taxon>Actinomycetes</taxon>
        <taxon>Propionibacteriales</taxon>
        <taxon>Nocardioidaceae</taxon>
        <taxon>Nocardioides</taxon>
    </lineage>
</organism>
<keyword evidence="1" id="KW-0472">Membrane</keyword>
<keyword evidence="1" id="KW-0812">Transmembrane</keyword>
<accession>A0ABN1ZW88</accession>
<reference evidence="2 3" key="1">
    <citation type="journal article" date="2019" name="Int. J. Syst. Evol. Microbiol.">
        <title>The Global Catalogue of Microorganisms (GCM) 10K type strain sequencing project: providing services to taxonomists for standard genome sequencing and annotation.</title>
        <authorList>
            <consortium name="The Broad Institute Genomics Platform"/>
            <consortium name="The Broad Institute Genome Sequencing Center for Infectious Disease"/>
            <person name="Wu L."/>
            <person name="Ma J."/>
        </authorList>
    </citation>
    <scope>NUCLEOTIDE SEQUENCE [LARGE SCALE GENOMIC DNA]</scope>
    <source>
        <strain evidence="2 3">JCM 14942</strain>
    </source>
</reference>
<feature type="transmembrane region" description="Helical" evidence="1">
    <location>
        <begin position="96"/>
        <end position="119"/>
    </location>
</feature>
<keyword evidence="3" id="KW-1185">Reference proteome</keyword>
<evidence type="ECO:0000313" key="2">
    <source>
        <dbReference type="EMBL" id="GAA1505774.1"/>
    </source>
</evidence>
<sequence length="299" mass="31388">MTGTLTRSALGQLARQEIANYARSKLFWFGTLLTAVVAVLGVLGRSDVRGRTALDGLAPGLTLGVLGIVVMAGLVRRSDRAAEAAGAVAVPERTRTLALAAATVVPLTVALGWWAAAAYGYLAYDRSADSTFEATPDALVLGVLFAQGVVAAVGGPLLGLVLARWLPQRWTPPIAAVAVVVVSLFMNGDQAWTTSWREVWLWTHFHGPIGTAVGSAPGDDPMRWGVLTGSVFWYVGYLLALCALGVLFAVFHDREQDRTRLTRAGLGVLGAAVLLCVLAVTGGEPDIVYNPLPSPEATG</sequence>
<feature type="transmembrane region" description="Helical" evidence="1">
    <location>
        <begin position="26"/>
        <end position="44"/>
    </location>
</feature>
<feature type="transmembrane region" description="Helical" evidence="1">
    <location>
        <begin position="170"/>
        <end position="188"/>
    </location>
</feature>
<comment type="caution">
    <text evidence="2">The sequence shown here is derived from an EMBL/GenBank/DDBJ whole genome shotgun (WGS) entry which is preliminary data.</text>
</comment>
<evidence type="ECO:0000256" key="1">
    <source>
        <dbReference type="SAM" id="Phobius"/>
    </source>
</evidence>
<evidence type="ECO:0008006" key="4">
    <source>
        <dbReference type="Google" id="ProtNLM"/>
    </source>
</evidence>
<dbReference type="Proteomes" id="UP001500842">
    <property type="component" value="Unassembled WGS sequence"/>
</dbReference>
<gene>
    <name evidence="2" type="ORF">GCM10009788_06810</name>
</gene>
<feature type="transmembrane region" description="Helical" evidence="1">
    <location>
        <begin position="56"/>
        <end position="75"/>
    </location>
</feature>
<feature type="transmembrane region" description="Helical" evidence="1">
    <location>
        <begin position="264"/>
        <end position="283"/>
    </location>
</feature>
<name>A0ABN1ZW88_9ACTN</name>
<feature type="transmembrane region" description="Helical" evidence="1">
    <location>
        <begin position="139"/>
        <end position="163"/>
    </location>
</feature>
<keyword evidence="1" id="KW-1133">Transmembrane helix</keyword>